<dbReference type="RefSeq" id="WP_209893884.1">
    <property type="nucleotide sequence ID" value="NZ_BAAAJV010000008.1"/>
</dbReference>
<reference evidence="1 2" key="1">
    <citation type="submission" date="2021-03" db="EMBL/GenBank/DDBJ databases">
        <title>Sequencing the genomes of 1000 actinobacteria strains.</title>
        <authorList>
            <person name="Klenk H.-P."/>
        </authorList>
    </citation>
    <scope>NUCLEOTIDE SEQUENCE [LARGE SCALE GENOMIC DNA]</scope>
    <source>
        <strain evidence="1 2">DSM 14564</strain>
    </source>
</reference>
<keyword evidence="2" id="KW-1185">Reference proteome</keyword>
<sequence length="181" mass="18944">MLARAERAATAEDQWGTTAPSIELIAQLGEDLVITMSGTIDVFDTAESFADEFRDLPGLLGTLDLDDAHLASGCSIPRTGKAQTLEWMWATRFDGADDHASRGAVRVQGDAVDYAQGLLDGAADADTAIVVRRAEPDGDLIVVTLSHDPTEGPAGWDDVRHVHATTAYSTGAGPGVPIATG</sequence>
<evidence type="ECO:0000313" key="2">
    <source>
        <dbReference type="Proteomes" id="UP000698222"/>
    </source>
</evidence>
<proteinExistence type="predicted"/>
<dbReference type="EMBL" id="JAGIOC010000001">
    <property type="protein sequence ID" value="MBP2410369.1"/>
    <property type="molecule type" value="Genomic_DNA"/>
</dbReference>
<protein>
    <submittedName>
        <fullName evidence="1">Uncharacterized protein</fullName>
    </submittedName>
</protein>
<gene>
    <name evidence="1" type="ORF">JOF44_003272</name>
</gene>
<organism evidence="1 2">
    <name type="scientific">Brachybacterium fresconis</name>
    <dbReference type="NCBI Taxonomy" id="173363"/>
    <lineage>
        <taxon>Bacteria</taxon>
        <taxon>Bacillati</taxon>
        <taxon>Actinomycetota</taxon>
        <taxon>Actinomycetes</taxon>
        <taxon>Micrococcales</taxon>
        <taxon>Dermabacteraceae</taxon>
        <taxon>Brachybacterium</taxon>
    </lineage>
</organism>
<accession>A0ABS4YNR3</accession>
<dbReference type="Proteomes" id="UP000698222">
    <property type="component" value="Unassembled WGS sequence"/>
</dbReference>
<name>A0ABS4YNR3_9MICO</name>
<comment type="caution">
    <text evidence="1">The sequence shown here is derived from an EMBL/GenBank/DDBJ whole genome shotgun (WGS) entry which is preliminary data.</text>
</comment>
<evidence type="ECO:0000313" key="1">
    <source>
        <dbReference type="EMBL" id="MBP2410369.1"/>
    </source>
</evidence>